<evidence type="ECO:0000313" key="2">
    <source>
        <dbReference type="Proteomes" id="UP000770717"/>
    </source>
</evidence>
<dbReference type="Proteomes" id="UP000770717">
    <property type="component" value="Unassembled WGS sequence"/>
</dbReference>
<name>A0A8J6JYB9_ELECQ</name>
<dbReference type="EMBL" id="WNTK01000872">
    <property type="protein sequence ID" value="KAG9468454.1"/>
    <property type="molecule type" value="Genomic_DNA"/>
</dbReference>
<proteinExistence type="predicted"/>
<sequence>MLQYMCAAMGLIGGLLYRMGGIDLRCSTVMDITDDFPAEEKNGSTQLSSTVLCVKGKTNERLRKCRDSPSSAVHDCRSSCVWLYIGSRSHTQMYIILRLLGALTIYK</sequence>
<accession>A0A8J6JYB9</accession>
<organism evidence="1 2">
    <name type="scientific">Eleutherodactylus coqui</name>
    <name type="common">Puerto Rican coqui</name>
    <dbReference type="NCBI Taxonomy" id="57060"/>
    <lineage>
        <taxon>Eukaryota</taxon>
        <taxon>Metazoa</taxon>
        <taxon>Chordata</taxon>
        <taxon>Craniata</taxon>
        <taxon>Vertebrata</taxon>
        <taxon>Euteleostomi</taxon>
        <taxon>Amphibia</taxon>
        <taxon>Batrachia</taxon>
        <taxon>Anura</taxon>
        <taxon>Neobatrachia</taxon>
        <taxon>Hyloidea</taxon>
        <taxon>Eleutherodactylidae</taxon>
        <taxon>Eleutherodactylinae</taxon>
        <taxon>Eleutherodactylus</taxon>
        <taxon>Eleutherodactylus</taxon>
    </lineage>
</organism>
<keyword evidence="2" id="KW-1185">Reference proteome</keyword>
<evidence type="ECO:0000313" key="1">
    <source>
        <dbReference type="EMBL" id="KAG9468454.1"/>
    </source>
</evidence>
<comment type="caution">
    <text evidence="1">The sequence shown here is derived from an EMBL/GenBank/DDBJ whole genome shotgun (WGS) entry which is preliminary data.</text>
</comment>
<protein>
    <submittedName>
        <fullName evidence="1">Uncharacterized protein</fullName>
    </submittedName>
</protein>
<gene>
    <name evidence="1" type="ORF">GDO78_022713</name>
</gene>
<dbReference type="AlphaFoldDB" id="A0A8J6JYB9"/>
<reference evidence="1" key="1">
    <citation type="thesis" date="2020" institute="ProQuest LLC" country="789 East Eisenhower Parkway, Ann Arbor, MI, USA">
        <title>Comparative Genomics and Chromosome Evolution.</title>
        <authorList>
            <person name="Mudd A.B."/>
        </authorList>
    </citation>
    <scope>NUCLEOTIDE SEQUENCE</scope>
    <source>
        <strain evidence="1">HN-11 Male</strain>
        <tissue evidence="1">Kidney and liver</tissue>
    </source>
</reference>